<reference evidence="1 2" key="1">
    <citation type="submission" date="2024-06" db="EMBL/GenBank/DDBJ databases">
        <title>The Natural Products Discovery Center: Release of the First 8490 Sequenced Strains for Exploring Actinobacteria Biosynthetic Diversity.</title>
        <authorList>
            <person name="Kalkreuter E."/>
            <person name="Kautsar S.A."/>
            <person name="Yang D."/>
            <person name="Bader C.D."/>
            <person name="Teijaro C.N."/>
            <person name="Fluegel L."/>
            <person name="Davis C.M."/>
            <person name="Simpson J.R."/>
            <person name="Lauterbach L."/>
            <person name="Steele A.D."/>
            <person name="Gui C."/>
            <person name="Meng S."/>
            <person name="Li G."/>
            <person name="Viehrig K."/>
            <person name="Ye F."/>
            <person name="Su P."/>
            <person name="Kiefer A.F."/>
            <person name="Nichols A."/>
            <person name="Cepeda A.J."/>
            <person name="Yan W."/>
            <person name="Fan B."/>
            <person name="Jiang Y."/>
            <person name="Adhikari A."/>
            <person name="Zheng C.-J."/>
            <person name="Schuster L."/>
            <person name="Cowan T.M."/>
            <person name="Smanski M.J."/>
            <person name="Chevrette M.G."/>
            <person name="De Carvalho L.P.S."/>
            <person name="Shen B."/>
        </authorList>
    </citation>
    <scope>NUCLEOTIDE SEQUENCE [LARGE SCALE GENOMIC DNA]</scope>
    <source>
        <strain evidence="1 2">NPDC033843</strain>
    </source>
</reference>
<comment type="caution">
    <text evidence="1">The sequence shown here is derived from an EMBL/GenBank/DDBJ whole genome shotgun (WGS) entry which is preliminary data.</text>
</comment>
<dbReference type="EMBL" id="JBEZVE010000004">
    <property type="protein sequence ID" value="MEU3780848.1"/>
    <property type="molecule type" value="Genomic_DNA"/>
</dbReference>
<dbReference type="RefSeq" id="WP_319335339.1">
    <property type="nucleotide sequence ID" value="NZ_JBEZVE010000004.1"/>
</dbReference>
<organism evidence="1 2">
    <name type="scientific">Streptomyces sp. 900129855</name>
    <dbReference type="NCBI Taxonomy" id="3155129"/>
    <lineage>
        <taxon>Bacteria</taxon>
        <taxon>Bacillati</taxon>
        <taxon>Actinomycetota</taxon>
        <taxon>Actinomycetes</taxon>
        <taxon>Kitasatosporales</taxon>
        <taxon>Streptomycetaceae</taxon>
        <taxon>Streptomyces</taxon>
    </lineage>
</organism>
<proteinExistence type="predicted"/>
<keyword evidence="2" id="KW-1185">Reference proteome</keyword>
<protein>
    <submittedName>
        <fullName evidence="1">Uncharacterized protein</fullName>
    </submittedName>
</protein>
<dbReference type="Proteomes" id="UP001550739">
    <property type="component" value="Unassembled WGS sequence"/>
</dbReference>
<gene>
    <name evidence="1" type="ORF">AB0E89_09690</name>
</gene>
<evidence type="ECO:0000313" key="2">
    <source>
        <dbReference type="Proteomes" id="UP001550739"/>
    </source>
</evidence>
<evidence type="ECO:0000313" key="1">
    <source>
        <dbReference type="EMBL" id="MEU3780848.1"/>
    </source>
</evidence>
<accession>A0ABV2ZE78</accession>
<name>A0ABV2ZE78_9ACTN</name>
<sequence>MTVRERVLEVLNSASKETFLLVMGHRLGISAREAFVGDRPEGMRQAQACNEMMIALWSQVRAMKDDGAQGYPDADFLSVLLEKADAGDARPHLRHAIESALLAV</sequence>